<comment type="caution">
    <text evidence="2">The sequence shown here is derived from an EMBL/GenBank/DDBJ whole genome shotgun (WGS) entry which is preliminary data.</text>
</comment>
<feature type="compositionally biased region" description="Pro residues" evidence="1">
    <location>
        <begin position="37"/>
        <end position="53"/>
    </location>
</feature>
<dbReference type="Proteomes" id="UP001530293">
    <property type="component" value="Unassembled WGS sequence"/>
</dbReference>
<evidence type="ECO:0000313" key="2">
    <source>
        <dbReference type="EMBL" id="KAL3758931.1"/>
    </source>
</evidence>
<evidence type="ECO:0000256" key="1">
    <source>
        <dbReference type="SAM" id="MobiDB-lite"/>
    </source>
</evidence>
<accession>A0ABD3MAF1</accession>
<keyword evidence="3" id="KW-1185">Reference proteome</keyword>
<feature type="region of interest" description="Disordered" evidence="1">
    <location>
        <begin position="1"/>
        <end position="79"/>
    </location>
</feature>
<organism evidence="2 3">
    <name type="scientific">Discostella pseudostelligera</name>
    <dbReference type="NCBI Taxonomy" id="259834"/>
    <lineage>
        <taxon>Eukaryota</taxon>
        <taxon>Sar</taxon>
        <taxon>Stramenopiles</taxon>
        <taxon>Ochrophyta</taxon>
        <taxon>Bacillariophyta</taxon>
        <taxon>Coscinodiscophyceae</taxon>
        <taxon>Thalassiosirophycidae</taxon>
        <taxon>Stephanodiscales</taxon>
        <taxon>Stephanodiscaceae</taxon>
        <taxon>Discostella</taxon>
    </lineage>
</organism>
<feature type="compositionally biased region" description="Low complexity" evidence="1">
    <location>
        <begin position="54"/>
        <end position="68"/>
    </location>
</feature>
<sequence length="466" mass="51519">MNNISDFRKRAQASTTIIHAPEPAPYHKRRTMLWHGWPPPIQAPPPPTAPAPPSKTTATTSSIAKTSTRPAVKPASDVKSTTTSSYNHLSCICRTPEICREISTRWAKEVGVTEYSKFVQLPRRSLMDVIDDDAQVGKHILAYRRAALQCLGYTTDDDDEFALRRGRVGMGVIDRISVVHFHPSVIPILILQEEAEEEEEGEWQNRQQLHKIRTGNVGFGDILNNLRSGGKICKLDKWRLPYALGQNLGMAEDTFSPTLDSYGNITFVALPNYDLNNAMNDVTSAITTKNWIDQQRSGSKTSSMTTMTNQTTTMATNNKPILHHFDHGGDVIRNGTALFTPNDSAMTVEELKHDNTRLMKMYIDLAHRYEQEVKARTAYKQLATALQSNLDTVTSLLNTNINIKQATELISNGHVGGHAIIPKATTNTDTTATATISPWNGINPGEEVGAVAELLELIHNGTLVAK</sequence>
<evidence type="ECO:0000313" key="3">
    <source>
        <dbReference type="Proteomes" id="UP001530293"/>
    </source>
</evidence>
<reference evidence="2 3" key="1">
    <citation type="submission" date="2024-10" db="EMBL/GenBank/DDBJ databases">
        <title>Updated reference genomes for cyclostephanoid diatoms.</title>
        <authorList>
            <person name="Roberts W.R."/>
            <person name="Alverson A.J."/>
        </authorList>
    </citation>
    <scope>NUCLEOTIDE SEQUENCE [LARGE SCALE GENOMIC DNA]</scope>
    <source>
        <strain evidence="2 3">AJA232-27</strain>
    </source>
</reference>
<protein>
    <submittedName>
        <fullName evidence="2">Uncharacterized protein</fullName>
    </submittedName>
</protein>
<gene>
    <name evidence="2" type="ORF">ACHAWU_003002</name>
</gene>
<proteinExistence type="predicted"/>
<dbReference type="EMBL" id="JALLBG020000215">
    <property type="protein sequence ID" value="KAL3758931.1"/>
    <property type="molecule type" value="Genomic_DNA"/>
</dbReference>
<name>A0ABD3MAF1_9STRA</name>
<dbReference type="AlphaFoldDB" id="A0ABD3MAF1"/>